<dbReference type="InterPro" id="IPR001005">
    <property type="entry name" value="SANT/Myb"/>
</dbReference>
<sequence>MDLNKGKRARGSNFTKEEVLLLVRSVSKLQDIIESQVTDKVNNQEKNEAWQKVREYFCASNNTVRSVEQLKTKYENLKAKARKVAAQQRSFITGTGGGSGKVEPLDPVLEAILEIINKKTVVGLHSPWDSDSQITVTSVVIEHENVTSSNVQSTSKQKSDDEDNGKIGLNDAEPPSASKSWGNYTPRKLKTPMSKRLRQTNSTNKNIF</sequence>
<feature type="domain" description="Myb-like" evidence="8">
    <location>
        <begin position="10"/>
        <end position="80"/>
    </location>
</feature>
<keyword evidence="6" id="KW-0175">Coiled coil</keyword>
<evidence type="ECO:0000256" key="2">
    <source>
        <dbReference type="ARBA" id="ARBA00016807"/>
    </source>
</evidence>
<evidence type="ECO:0000256" key="7">
    <source>
        <dbReference type="SAM" id="MobiDB-lite"/>
    </source>
</evidence>
<proteinExistence type="predicted"/>
<dbReference type="PANTHER" id="PTHR23098">
    <property type="entry name" value="AGAP001331-PA-RELATED"/>
    <property type="match status" value="1"/>
</dbReference>
<gene>
    <name evidence="9" type="ORF">ACAOBT_LOCUS11306</name>
</gene>
<feature type="compositionally biased region" description="Polar residues" evidence="7">
    <location>
        <begin position="146"/>
        <end position="156"/>
    </location>
</feature>
<evidence type="ECO:0000256" key="4">
    <source>
        <dbReference type="ARBA" id="ARBA00023163"/>
    </source>
</evidence>
<feature type="region of interest" description="Disordered" evidence="7">
    <location>
        <begin position="146"/>
        <end position="208"/>
    </location>
</feature>
<evidence type="ECO:0000256" key="6">
    <source>
        <dbReference type="SAM" id="Coils"/>
    </source>
</evidence>
<name>A0A9P0P829_ACAOB</name>
<dbReference type="EMBL" id="CAKOFQ010006830">
    <property type="protein sequence ID" value="CAH1974837.1"/>
    <property type="molecule type" value="Genomic_DNA"/>
</dbReference>
<evidence type="ECO:0000313" key="9">
    <source>
        <dbReference type="EMBL" id="CAH1974837.1"/>
    </source>
</evidence>
<dbReference type="Proteomes" id="UP001152888">
    <property type="component" value="Unassembled WGS sequence"/>
</dbReference>
<dbReference type="Pfam" id="PF13873">
    <property type="entry name" value="Myb_DNA-bind_5"/>
    <property type="match status" value="1"/>
</dbReference>
<keyword evidence="4" id="KW-0804">Transcription</keyword>
<feature type="coiled-coil region" evidence="6">
    <location>
        <begin position="60"/>
        <end position="87"/>
    </location>
</feature>
<reference evidence="9" key="1">
    <citation type="submission" date="2022-03" db="EMBL/GenBank/DDBJ databases">
        <authorList>
            <person name="Sayadi A."/>
        </authorList>
    </citation>
    <scope>NUCLEOTIDE SEQUENCE</scope>
</reference>
<comment type="caution">
    <text evidence="9">The sequence shown here is derived from an EMBL/GenBank/DDBJ whole genome shotgun (WGS) entry which is preliminary data.</text>
</comment>
<keyword evidence="3" id="KW-0805">Transcription regulation</keyword>
<evidence type="ECO:0000256" key="3">
    <source>
        <dbReference type="ARBA" id="ARBA00023015"/>
    </source>
</evidence>
<protein>
    <recommendedName>
        <fullName evidence="2">Regulatory protein zeste</fullName>
    </recommendedName>
</protein>
<dbReference type="GO" id="GO:0005634">
    <property type="term" value="C:nucleus"/>
    <property type="evidence" value="ECO:0007669"/>
    <property type="project" value="TreeGrafter"/>
</dbReference>
<dbReference type="PANTHER" id="PTHR23098:SF16">
    <property type="entry name" value="REGULATORY PROTEIN ZESTE"/>
    <property type="match status" value="1"/>
</dbReference>
<evidence type="ECO:0000313" key="10">
    <source>
        <dbReference type="Proteomes" id="UP001152888"/>
    </source>
</evidence>
<evidence type="ECO:0000259" key="8">
    <source>
        <dbReference type="SMART" id="SM00717"/>
    </source>
</evidence>
<feature type="compositionally biased region" description="Polar residues" evidence="7">
    <location>
        <begin position="199"/>
        <end position="208"/>
    </location>
</feature>
<organism evidence="9 10">
    <name type="scientific">Acanthoscelides obtectus</name>
    <name type="common">Bean weevil</name>
    <name type="synonym">Bruchus obtectus</name>
    <dbReference type="NCBI Taxonomy" id="200917"/>
    <lineage>
        <taxon>Eukaryota</taxon>
        <taxon>Metazoa</taxon>
        <taxon>Ecdysozoa</taxon>
        <taxon>Arthropoda</taxon>
        <taxon>Hexapoda</taxon>
        <taxon>Insecta</taxon>
        <taxon>Pterygota</taxon>
        <taxon>Neoptera</taxon>
        <taxon>Endopterygota</taxon>
        <taxon>Coleoptera</taxon>
        <taxon>Polyphaga</taxon>
        <taxon>Cucujiformia</taxon>
        <taxon>Chrysomeloidea</taxon>
        <taxon>Chrysomelidae</taxon>
        <taxon>Bruchinae</taxon>
        <taxon>Bruchini</taxon>
        <taxon>Acanthoscelides</taxon>
    </lineage>
</organism>
<accession>A0A9P0P829</accession>
<dbReference type="AlphaFoldDB" id="A0A9P0P829"/>
<feature type="compositionally biased region" description="Basic residues" evidence="7">
    <location>
        <begin position="187"/>
        <end position="198"/>
    </location>
</feature>
<dbReference type="InterPro" id="IPR028002">
    <property type="entry name" value="Myb_DNA-bind_5"/>
</dbReference>
<keyword evidence="10" id="KW-1185">Reference proteome</keyword>
<comment type="function">
    <text evidence="5">Involved in transvection phenomena (= synapsis-dependent gene expression), where the synaptic pairing of chromosomes carrying genes with which zeste interacts influences the expression of these genes. Zeste binds to DNA and stimulates transcription from a nearby promoter.</text>
</comment>
<comment type="subunit">
    <text evidence="1">Self-associates forming complexes of several hundred monomers.</text>
</comment>
<evidence type="ECO:0000256" key="1">
    <source>
        <dbReference type="ARBA" id="ARBA00011764"/>
    </source>
</evidence>
<evidence type="ECO:0000256" key="5">
    <source>
        <dbReference type="ARBA" id="ARBA00025466"/>
    </source>
</evidence>
<dbReference type="SMART" id="SM00717">
    <property type="entry name" value="SANT"/>
    <property type="match status" value="1"/>
</dbReference>
<dbReference type="OrthoDB" id="6768743at2759"/>